<dbReference type="Proteomes" id="UP000294616">
    <property type="component" value="Unassembled WGS sequence"/>
</dbReference>
<evidence type="ECO:0000313" key="2">
    <source>
        <dbReference type="Proteomes" id="UP000294616"/>
    </source>
</evidence>
<dbReference type="AlphaFoldDB" id="A0A4R1M1W8"/>
<dbReference type="EMBL" id="SMGO01000001">
    <property type="protein sequence ID" value="TCK85192.1"/>
    <property type="molecule type" value="Genomic_DNA"/>
</dbReference>
<accession>A0A4R1M1W8</accession>
<reference evidence="1 2" key="1">
    <citation type="submission" date="2019-03" db="EMBL/GenBank/DDBJ databases">
        <title>Genomic Encyclopedia of Archaeal and Bacterial Type Strains, Phase II (KMG-II): from individual species to whole genera.</title>
        <authorList>
            <person name="Goeker M."/>
        </authorList>
    </citation>
    <scope>NUCLEOTIDE SEQUENCE [LARGE SCALE GENOMIC DNA]</scope>
    <source>
        <strain evidence="1 2">DSM 22554</strain>
    </source>
</reference>
<dbReference type="InterPro" id="IPR009078">
    <property type="entry name" value="Ferritin-like_SF"/>
</dbReference>
<gene>
    <name evidence="1" type="ORF">C8N28_0492</name>
</gene>
<keyword evidence="2" id="KW-1185">Reference proteome</keyword>
<sequence>MNLFNIIDEIENVDQEIHERLNPRRAALKSFLNFGTKVTVAAMPFAIGGILNKAYGQTVPGDVKAILNFALTLEYLEAEFYTKGVATSGLIPSGAAVAALTTIRDHENEHVAFLKTALGSDAVVKPTFDFTAGGAFADVFSNYDTFLAVAQVFEDTGVRAYKGQATGLMSNKDILTAALNIHSVEARHASHLRQMRRARGGAAANLKPWITGANDTGIGSSVDAVYAGEDNKNQAGVDINQLNGVGGKISANAATESFDEPLTAEAVLAIVNPFIK</sequence>
<evidence type="ECO:0000313" key="1">
    <source>
        <dbReference type="EMBL" id="TCK85192.1"/>
    </source>
</evidence>
<dbReference type="OrthoDB" id="954262at2"/>
<dbReference type="Pfam" id="PF13668">
    <property type="entry name" value="Ferritin_2"/>
    <property type="match status" value="1"/>
</dbReference>
<protein>
    <submittedName>
        <fullName evidence="1">Ferritin-like protein</fullName>
    </submittedName>
</protein>
<dbReference type="SUPFAM" id="SSF47240">
    <property type="entry name" value="Ferritin-like"/>
    <property type="match status" value="1"/>
</dbReference>
<dbReference type="RefSeq" id="WP_132221196.1">
    <property type="nucleotide sequence ID" value="NZ_SMGO01000001.1"/>
</dbReference>
<organism evidence="1 2">
    <name type="scientific">Albibacterium bauzanense</name>
    <dbReference type="NCBI Taxonomy" id="653929"/>
    <lineage>
        <taxon>Bacteria</taxon>
        <taxon>Pseudomonadati</taxon>
        <taxon>Bacteroidota</taxon>
        <taxon>Sphingobacteriia</taxon>
        <taxon>Sphingobacteriales</taxon>
        <taxon>Sphingobacteriaceae</taxon>
        <taxon>Albibacterium</taxon>
    </lineage>
</organism>
<comment type="caution">
    <text evidence="1">The sequence shown here is derived from an EMBL/GenBank/DDBJ whole genome shotgun (WGS) entry which is preliminary data.</text>
</comment>
<proteinExistence type="predicted"/>
<name>A0A4R1M1W8_9SPHI</name>